<evidence type="ECO:0000313" key="1">
    <source>
        <dbReference type="EMBL" id="QAT87589.1"/>
    </source>
</evidence>
<dbReference type="EMBL" id="CP034669">
    <property type="protein sequence ID" value="QAT87589.1"/>
    <property type="molecule type" value="Genomic_DNA"/>
</dbReference>
<gene>
    <name evidence="1" type="ORF">EJ065_6060</name>
</gene>
<organism evidence="1 2">
    <name type="scientific">Corallococcus coralloides</name>
    <name type="common">Myxococcus coralloides</name>
    <dbReference type="NCBI Taxonomy" id="184914"/>
    <lineage>
        <taxon>Bacteria</taxon>
        <taxon>Pseudomonadati</taxon>
        <taxon>Myxococcota</taxon>
        <taxon>Myxococcia</taxon>
        <taxon>Myxococcales</taxon>
        <taxon>Cystobacterineae</taxon>
        <taxon>Myxococcaceae</taxon>
        <taxon>Corallococcus</taxon>
    </lineage>
</organism>
<dbReference type="RefSeq" id="WP_128798905.1">
    <property type="nucleotide sequence ID" value="NZ_CP034669.1"/>
</dbReference>
<evidence type="ECO:0000313" key="2">
    <source>
        <dbReference type="Proteomes" id="UP000288758"/>
    </source>
</evidence>
<accession>A0A410S058</accession>
<proteinExistence type="predicted"/>
<name>A0A410S058_CORCK</name>
<reference evidence="1 2" key="1">
    <citation type="submission" date="2018-12" db="EMBL/GenBank/DDBJ databases">
        <title>Complete Genome Sequence of the Corallopyronin A producing Myxobacterium Corallococcus coralloides B035.</title>
        <authorList>
            <person name="Bouhired S.M."/>
            <person name="Rupp O."/>
            <person name="Blom J."/>
            <person name="Schaeberle T.F."/>
            <person name="Kehraus S."/>
            <person name="Schiefer A."/>
            <person name="Pfarr K."/>
            <person name="Goesmann A."/>
            <person name="Hoerauf A."/>
            <person name="Koenig G.M."/>
        </authorList>
    </citation>
    <scope>NUCLEOTIDE SEQUENCE [LARGE SCALE GENOMIC DNA]</scope>
    <source>
        <strain evidence="1 2">B035</strain>
    </source>
</reference>
<sequence length="420" mass="44360">MASPDSGAAVPQEPSRSWSSLARLEVAPLVLLPRSGGGEAEGFVQLEPTLIIDGGPEWGLNLGAPVRLRAWGSTGLVRREDWDNLSDFGQVVRGLKLGSNNAPVGVWLGALESYSLLSAHLVRRYSNRSNPDYHPAGGFLTGTLGPLYTQAFASDVLGARLMGAEVALDMEHVLFGQPREPGRYTLALSAVHDWGRAGGHAPSVTLAHLDGTAVVVVRPGFEAHLTAGWGGRPGEGGAWGAVVGVGADALTPTLDMRLRLEVRRQHGGFRQGLVGPDYELARFKTAGPDGMPLAESPFPDGYSVFGEAEVGWDAVRYGGLSKHLKLSLGAEAFSWGRFDVDGRVAVQLFARSLEVVLKGLGVGLGQPGARYLGSTEVRWRFLGGRLYAMGTGGTLLFPTPEGTLRPGAFASVGLGVDHAR</sequence>
<dbReference type="Proteomes" id="UP000288758">
    <property type="component" value="Chromosome"/>
</dbReference>
<protein>
    <submittedName>
        <fullName evidence="1">Uncharacterized protein</fullName>
    </submittedName>
</protein>
<dbReference type="AlphaFoldDB" id="A0A410S058"/>